<dbReference type="EMBL" id="LT629802">
    <property type="protein sequence ID" value="SDV11241.1"/>
    <property type="molecule type" value="Genomic_DNA"/>
</dbReference>
<dbReference type="InterPro" id="IPR022529">
    <property type="entry name" value="DUF3530"/>
</dbReference>
<feature type="compositionally biased region" description="Low complexity" evidence="1">
    <location>
        <begin position="56"/>
        <end position="67"/>
    </location>
</feature>
<name>A0A1H2P1H3_9PSED</name>
<dbReference type="OrthoDB" id="6193602at2"/>
<reference evidence="4" key="1">
    <citation type="submission" date="2016-10" db="EMBL/GenBank/DDBJ databases">
        <authorList>
            <person name="Varghese N."/>
            <person name="Submissions S."/>
        </authorList>
    </citation>
    <scope>NUCLEOTIDE SEQUENCE [LARGE SCALE GENOMIC DNA]</scope>
    <source>
        <strain evidence="4">LMG 2223</strain>
    </source>
</reference>
<sequence>MPFLHRSTLPALCLSLLFTSTFYVQAADTAPVAAEKPLERQPLPERSQEEARALERQLPQQEQQQLQAGDDSFLALWKPANSAEAEGVVIIVPGAGETADWPQAIGPLRQKLPDAAWSSLSLTLPDRSLDTLPPRVIEAPDAAVDTSAKDADNAAPKPIEQAASAEAEGTDPAVVAGADEQDKTDATRIFARIDAAVAYAQTQNARSVVLLGHGTGAWWAARYLSEKQPSQVQKFIMVAARTPAGRMPDLQQLAPALKLPTADFFYQDHALARKNARERAQASKRLKNDTYQQVSLNAFPDNSPAGQEQLYRRVRGWLSPQDSGS</sequence>
<keyword evidence="4" id="KW-1185">Reference proteome</keyword>
<proteinExistence type="predicted"/>
<keyword evidence="2" id="KW-0732">Signal</keyword>
<dbReference type="AlphaFoldDB" id="A0A1H2P1H3"/>
<feature type="region of interest" description="Disordered" evidence="1">
    <location>
        <begin position="35"/>
        <end position="67"/>
    </location>
</feature>
<feature type="signal peptide" evidence="2">
    <location>
        <begin position="1"/>
        <end position="26"/>
    </location>
</feature>
<dbReference type="InterPro" id="IPR029058">
    <property type="entry name" value="AB_hydrolase_fold"/>
</dbReference>
<accession>A0A1H2P1H3</accession>
<organism evidence="3 4">
    <name type="scientific">Pseudomonas mucidolens</name>
    <dbReference type="NCBI Taxonomy" id="46679"/>
    <lineage>
        <taxon>Bacteria</taxon>
        <taxon>Pseudomonadati</taxon>
        <taxon>Pseudomonadota</taxon>
        <taxon>Gammaproteobacteria</taxon>
        <taxon>Pseudomonadales</taxon>
        <taxon>Pseudomonadaceae</taxon>
        <taxon>Pseudomonas</taxon>
    </lineage>
</organism>
<dbReference type="STRING" id="46679.SAMN05216202_5216"/>
<evidence type="ECO:0000256" key="1">
    <source>
        <dbReference type="SAM" id="MobiDB-lite"/>
    </source>
</evidence>
<feature type="region of interest" description="Disordered" evidence="1">
    <location>
        <begin position="142"/>
        <end position="180"/>
    </location>
</feature>
<dbReference type="Proteomes" id="UP000198600">
    <property type="component" value="Chromosome I"/>
</dbReference>
<feature type="chain" id="PRO_5030027818" description="DUF3530 domain-containing protein" evidence="2">
    <location>
        <begin position="27"/>
        <end position="325"/>
    </location>
</feature>
<dbReference type="RefSeq" id="WP_084379533.1">
    <property type="nucleotide sequence ID" value="NZ_LS483433.1"/>
</dbReference>
<dbReference type="Pfam" id="PF12048">
    <property type="entry name" value="DUF3530"/>
    <property type="match status" value="1"/>
</dbReference>
<evidence type="ECO:0000313" key="3">
    <source>
        <dbReference type="EMBL" id="SDV11241.1"/>
    </source>
</evidence>
<gene>
    <name evidence="3" type="ORF">SAMN05216202_5216</name>
</gene>
<dbReference type="Gene3D" id="3.40.50.1820">
    <property type="entry name" value="alpha/beta hydrolase"/>
    <property type="match status" value="1"/>
</dbReference>
<evidence type="ECO:0000313" key="4">
    <source>
        <dbReference type="Proteomes" id="UP000198600"/>
    </source>
</evidence>
<evidence type="ECO:0008006" key="5">
    <source>
        <dbReference type="Google" id="ProtNLM"/>
    </source>
</evidence>
<evidence type="ECO:0000256" key="2">
    <source>
        <dbReference type="SAM" id="SignalP"/>
    </source>
</evidence>
<feature type="compositionally biased region" description="Basic and acidic residues" evidence="1">
    <location>
        <begin position="36"/>
        <end position="55"/>
    </location>
</feature>
<dbReference type="SUPFAM" id="SSF53474">
    <property type="entry name" value="alpha/beta-Hydrolases"/>
    <property type="match status" value="1"/>
</dbReference>
<protein>
    <recommendedName>
        <fullName evidence="5">DUF3530 domain-containing protein</fullName>
    </recommendedName>
</protein>